<proteinExistence type="predicted"/>
<dbReference type="AlphaFoldDB" id="A0A9D4FNP9"/>
<accession>A0A9D4FNP9</accession>
<reference evidence="1" key="2">
    <citation type="submission" date="2020-11" db="EMBL/GenBank/DDBJ databases">
        <authorList>
            <person name="McCartney M.A."/>
            <person name="Auch B."/>
            <person name="Kono T."/>
            <person name="Mallez S."/>
            <person name="Becker A."/>
            <person name="Gohl D.M."/>
            <person name="Silverstein K.A.T."/>
            <person name="Koren S."/>
            <person name="Bechman K.B."/>
            <person name="Herman A."/>
            <person name="Abrahante J.E."/>
            <person name="Garbe J."/>
        </authorList>
    </citation>
    <scope>NUCLEOTIDE SEQUENCE</scope>
    <source>
        <strain evidence="1">Duluth1</strain>
        <tissue evidence="1">Whole animal</tissue>
    </source>
</reference>
<dbReference type="Proteomes" id="UP000828390">
    <property type="component" value="Unassembled WGS sequence"/>
</dbReference>
<organism evidence="1 2">
    <name type="scientific">Dreissena polymorpha</name>
    <name type="common">Zebra mussel</name>
    <name type="synonym">Mytilus polymorpha</name>
    <dbReference type="NCBI Taxonomy" id="45954"/>
    <lineage>
        <taxon>Eukaryota</taxon>
        <taxon>Metazoa</taxon>
        <taxon>Spiralia</taxon>
        <taxon>Lophotrochozoa</taxon>
        <taxon>Mollusca</taxon>
        <taxon>Bivalvia</taxon>
        <taxon>Autobranchia</taxon>
        <taxon>Heteroconchia</taxon>
        <taxon>Euheterodonta</taxon>
        <taxon>Imparidentia</taxon>
        <taxon>Neoheterodontei</taxon>
        <taxon>Myida</taxon>
        <taxon>Dreissenoidea</taxon>
        <taxon>Dreissenidae</taxon>
        <taxon>Dreissena</taxon>
    </lineage>
</organism>
<comment type="caution">
    <text evidence="1">The sequence shown here is derived from an EMBL/GenBank/DDBJ whole genome shotgun (WGS) entry which is preliminary data.</text>
</comment>
<keyword evidence="2" id="KW-1185">Reference proteome</keyword>
<dbReference type="EMBL" id="JAIWYP010000007">
    <property type="protein sequence ID" value="KAH3800126.1"/>
    <property type="molecule type" value="Genomic_DNA"/>
</dbReference>
<evidence type="ECO:0000313" key="1">
    <source>
        <dbReference type="EMBL" id="KAH3800126.1"/>
    </source>
</evidence>
<protein>
    <submittedName>
        <fullName evidence="1">Uncharacterized protein</fullName>
    </submittedName>
</protein>
<reference evidence="1" key="1">
    <citation type="journal article" date="2019" name="bioRxiv">
        <title>The Genome of the Zebra Mussel, Dreissena polymorpha: A Resource for Invasive Species Research.</title>
        <authorList>
            <person name="McCartney M.A."/>
            <person name="Auch B."/>
            <person name="Kono T."/>
            <person name="Mallez S."/>
            <person name="Zhang Y."/>
            <person name="Obille A."/>
            <person name="Becker A."/>
            <person name="Abrahante J.E."/>
            <person name="Garbe J."/>
            <person name="Badalamenti J.P."/>
            <person name="Herman A."/>
            <person name="Mangelson H."/>
            <person name="Liachko I."/>
            <person name="Sullivan S."/>
            <person name="Sone E.D."/>
            <person name="Koren S."/>
            <person name="Silverstein K.A.T."/>
            <person name="Beckman K.B."/>
            <person name="Gohl D.M."/>
        </authorList>
    </citation>
    <scope>NUCLEOTIDE SEQUENCE</scope>
    <source>
        <strain evidence="1">Duluth1</strain>
        <tissue evidence="1">Whole animal</tissue>
    </source>
</reference>
<name>A0A9D4FNP9_DREPO</name>
<gene>
    <name evidence="1" type="ORF">DPMN_153753</name>
</gene>
<evidence type="ECO:0000313" key="2">
    <source>
        <dbReference type="Proteomes" id="UP000828390"/>
    </source>
</evidence>
<sequence>MCYYVSLSNPLGCMDTNMVNRFDQASHSSRLPAAMGVCVTPDPTSGPDRKTGHVRAALSANHVFCRIIYI</sequence>